<proteinExistence type="inferred from homology"/>
<feature type="region of interest" description="Disordered" evidence="2">
    <location>
        <begin position="95"/>
        <end position="115"/>
    </location>
</feature>
<evidence type="ECO:0000256" key="1">
    <source>
        <dbReference type="ARBA" id="ARBA00009431"/>
    </source>
</evidence>
<dbReference type="AlphaFoldDB" id="A0A5P1EGB4"/>
<dbReference type="EMBL" id="CM007387">
    <property type="protein sequence ID" value="ONK63869.1"/>
    <property type="molecule type" value="Genomic_DNA"/>
</dbReference>
<dbReference type="Proteomes" id="UP000243459">
    <property type="component" value="Chromosome 7"/>
</dbReference>
<name>A0A5P1EGB4_ASPOF</name>
<dbReference type="Pfam" id="PF00450">
    <property type="entry name" value="Peptidase_S10"/>
    <property type="match status" value="1"/>
</dbReference>
<dbReference type="GO" id="GO:0005773">
    <property type="term" value="C:vacuole"/>
    <property type="evidence" value="ECO:0007669"/>
    <property type="project" value="TreeGrafter"/>
</dbReference>
<dbReference type="PANTHER" id="PTHR11802:SF123">
    <property type="entry name" value="CARBOXYPEPTIDASE"/>
    <property type="match status" value="1"/>
</dbReference>
<gene>
    <name evidence="3" type="ORF">A4U43_C07F19770</name>
</gene>
<dbReference type="InterPro" id="IPR029058">
    <property type="entry name" value="AB_hydrolase_fold"/>
</dbReference>
<reference evidence="4" key="1">
    <citation type="journal article" date="2017" name="Nat. Commun.">
        <title>The asparagus genome sheds light on the origin and evolution of a young Y chromosome.</title>
        <authorList>
            <person name="Harkess A."/>
            <person name="Zhou J."/>
            <person name="Xu C."/>
            <person name="Bowers J.E."/>
            <person name="Van der Hulst R."/>
            <person name="Ayyampalayam S."/>
            <person name="Mercati F."/>
            <person name="Riccardi P."/>
            <person name="McKain M.R."/>
            <person name="Kakrana A."/>
            <person name="Tang H."/>
            <person name="Ray J."/>
            <person name="Groenendijk J."/>
            <person name="Arikit S."/>
            <person name="Mathioni S.M."/>
            <person name="Nakano M."/>
            <person name="Shan H."/>
            <person name="Telgmann-Rauber A."/>
            <person name="Kanno A."/>
            <person name="Yue Z."/>
            <person name="Chen H."/>
            <person name="Li W."/>
            <person name="Chen Y."/>
            <person name="Xu X."/>
            <person name="Zhang Y."/>
            <person name="Luo S."/>
            <person name="Chen H."/>
            <person name="Gao J."/>
            <person name="Mao Z."/>
            <person name="Pires J.C."/>
            <person name="Luo M."/>
            <person name="Kudrna D."/>
            <person name="Wing R.A."/>
            <person name="Meyers B.C."/>
            <person name="Yi K."/>
            <person name="Kong H."/>
            <person name="Lavrijsen P."/>
            <person name="Sunseri F."/>
            <person name="Falavigna A."/>
            <person name="Ye Y."/>
            <person name="Leebens-Mack J.H."/>
            <person name="Chen G."/>
        </authorList>
    </citation>
    <scope>NUCLEOTIDE SEQUENCE [LARGE SCALE GENOMIC DNA]</scope>
    <source>
        <strain evidence="4">cv. DH0086</strain>
    </source>
</reference>
<dbReference type="GO" id="GO:0004185">
    <property type="term" value="F:serine-type carboxypeptidase activity"/>
    <property type="evidence" value="ECO:0007669"/>
    <property type="project" value="InterPro"/>
</dbReference>
<evidence type="ECO:0000313" key="3">
    <source>
        <dbReference type="EMBL" id="ONK63869.1"/>
    </source>
</evidence>
<dbReference type="SUPFAM" id="SSF53474">
    <property type="entry name" value="alpha/beta-Hydrolases"/>
    <property type="match status" value="1"/>
</dbReference>
<organism evidence="3 4">
    <name type="scientific">Asparagus officinalis</name>
    <name type="common">Garden asparagus</name>
    <dbReference type="NCBI Taxonomy" id="4686"/>
    <lineage>
        <taxon>Eukaryota</taxon>
        <taxon>Viridiplantae</taxon>
        <taxon>Streptophyta</taxon>
        <taxon>Embryophyta</taxon>
        <taxon>Tracheophyta</taxon>
        <taxon>Spermatophyta</taxon>
        <taxon>Magnoliopsida</taxon>
        <taxon>Liliopsida</taxon>
        <taxon>Asparagales</taxon>
        <taxon>Asparagaceae</taxon>
        <taxon>Asparagoideae</taxon>
        <taxon>Asparagus</taxon>
    </lineage>
</organism>
<dbReference type="GO" id="GO:0006508">
    <property type="term" value="P:proteolysis"/>
    <property type="evidence" value="ECO:0007669"/>
    <property type="project" value="InterPro"/>
</dbReference>
<evidence type="ECO:0000256" key="2">
    <source>
        <dbReference type="SAM" id="MobiDB-lite"/>
    </source>
</evidence>
<keyword evidence="4" id="KW-1185">Reference proteome</keyword>
<dbReference type="InterPro" id="IPR001563">
    <property type="entry name" value="Peptidase_S10"/>
</dbReference>
<dbReference type="Gramene" id="ONK63869">
    <property type="protein sequence ID" value="ONK63869"/>
    <property type="gene ID" value="A4U43_C07F19770"/>
</dbReference>
<accession>A0A5P1EGB4</accession>
<evidence type="ECO:0000313" key="4">
    <source>
        <dbReference type="Proteomes" id="UP000243459"/>
    </source>
</evidence>
<dbReference type="Gene3D" id="3.40.50.1820">
    <property type="entry name" value="alpha/beta hydrolase"/>
    <property type="match status" value="1"/>
</dbReference>
<sequence>MNQRSLFYYFAEAEADPSSKPLVLWLNGGPGCSSVGVGAFSENGPFRPSGKFYSRSGGEALQRGEIAAMGEVCCRDERSREEWGLGLAWDVRDGGRGRDGVRPGDVLDARVEGHT</sequence>
<dbReference type="PANTHER" id="PTHR11802">
    <property type="entry name" value="SERINE PROTEASE FAMILY S10 SERINE CARBOXYPEPTIDASE"/>
    <property type="match status" value="1"/>
</dbReference>
<protein>
    <submittedName>
        <fullName evidence="3">Uncharacterized protein</fullName>
    </submittedName>
</protein>
<comment type="similarity">
    <text evidence="1">Belongs to the peptidase S10 family.</text>
</comment>